<protein>
    <recommendedName>
        <fullName evidence="3">Vps72/YL1 C-terminal domain-containing protein</fullName>
    </recommendedName>
</protein>
<feature type="compositionally biased region" description="Acidic residues" evidence="2">
    <location>
        <begin position="20"/>
        <end position="100"/>
    </location>
</feature>
<dbReference type="GO" id="GO:0005634">
    <property type="term" value="C:nucleus"/>
    <property type="evidence" value="ECO:0007669"/>
    <property type="project" value="TreeGrafter"/>
</dbReference>
<dbReference type="OrthoDB" id="49520at2759"/>
<keyword evidence="5" id="KW-1185">Reference proteome</keyword>
<feature type="region of interest" description="Disordered" evidence="2">
    <location>
        <begin position="224"/>
        <end position="259"/>
    </location>
</feature>
<feature type="region of interest" description="Disordered" evidence="2">
    <location>
        <begin position="1"/>
        <end position="109"/>
    </location>
</feature>
<proteinExistence type="inferred from homology"/>
<dbReference type="PANTHER" id="PTHR13275">
    <property type="entry name" value="YL-1 PROTEIN TRANSCRIPTION FACTOR-LIKE 1"/>
    <property type="match status" value="1"/>
</dbReference>
<evidence type="ECO:0000256" key="2">
    <source>
        <dbReference type="SAM" id="MobiDB-lite"/>
    </source>
</evidence>
<dbReference type="InterPro" id="IPR046757">
    <property type="entry name" value="YL1_N"/>
</dbReference>
<feature type="compositionally biased region" description="Basic and acidic residues" evidence="2">
    <location>
        <begin position="486"/>
        <end position="495"/>
    </location>
</feature>
<dbReference type="VEuPathDB" id="PlasmoDB:C922_00143"/>
<dbReference type="SMART" id="SM00993">
    <property type="entry name" value="YL1_C"/>
    <property type="match status" value="1"/>
</dbReference>
<dbReference type="Proteomes" id="UP000030640">
    <property type="component" value="Unassembled WGS sequence"/>
</dbReference>
<feature type="region of interest" description="Disordered" evidence="2">
    <location>
        <begin position="458"/>
        <end position="517"/>
    </location>
</feature>
<sequence length="682" mass="80009">MRTNKSVGSKRRKKGQDVGGESDESFIDSVEEEEMAEAESEEDVLDAEEEEEEEDGEEGDEDDVEDVEDGEEDEEDEEDEDGEEDQNDVENEEDEEDEDYELKNYGIALEMPKRKNRGKNLKKLIGEDLEKDEKFWNDSIWEEEEVDEEYVNSEGEEEYIDVTDSDFDDDEDEVDDYDEEEAERNEKELDDEEIKRKKKKMFSYLEKLKKQTHNHALRHKLMKKAKHYGRKAPGGKYRTALQGVKHKSGKKKKGEGEEEATQALKIEGMTKKQKKVDSSFVVFNRSTRDTTRQKTEQIQKLSELRRIKRENRFKKIYEKKKKQKSTQREMTREERLEEAKITEQYNLQSLLQLQAWEEEKKKYIENKRIIYHRPKNAFISYSYSKDKTFPSSENLKYELDLYYVQDPAQMANTTLSGGLLNAPDSNTSMAQNYVNCDNVVVESNRDVDQVNSASLVRGDIVKEENRSPNGEEVPDDVSDGSIKRKKSEDNQVSKECEDDSDANSKTEMEKSKPMQPIQLHNLENLDNLDQCEDLHIEYLNENDEINFGTHTKDNRKTVGDNVTTVTRKRKKLKTDREERQIYIVTDSNELNMYSNYNNCKEYLEGVRNKNNLCAITNLEGKYFDPLTKKYYNNAQAFKLLRCYHHQKMYDDVNEQISMMVELFTNKLTEIEENTTNVVFDNV</sequence>
<feature type="compositionally biased region" description="Basic and acidic residues" evidence="2">
    <location>
        <begin position="502"/>
        <end position="512"/>
    </location>
</feature>
<comment type="similarity">
    <text evidence="1">Belongs to the VPS72/YL1 family.</text>
</comment>
<evidence type="ECO:0000259" key="3">
    <source>
        <dbReference type="SMART" id="SM00993"/>
    </source>
</evidence>
<dbReference type="PANTHER" id="PTHR13275:SF4">
    <property type="entry name" value="VACUOLAR PROTEIN SORTING-ASSOCIATED PROTEIN 72 HOMOLOG"/>
    <property type="match status" value="1"/>
</dbReference>
<feature type="compositionally biased region" description="Acidic residues" evidence="2">
    <location>
        <begin position="145"/>
        <end position="192"/>
    </location>
</feature>
<dbReference type="AlphaFoldDB" id="W7AC70"/>
<name>W7AC70_9APIC</name>
<dbReference type="GeneID" id="20035417"/>
<feature type="compositionally biased region" description="Basic residues" evidence="2">
    <location>
        <begin position="244"/>
        <end position="253"/>
    </location>
</feature>
<gene>
    <name evidence="4" type="ORF">C922_00143</name>
</gene>
<organism evidence="4 5">
    <name type="scientific">Plasmodium inui San Antonio 1</name>
    <dbReference type="NCBI Taxonomy" id="1237626"/>
    <lineage>
        <taxon>Eukaryota</taxon>
        <taxon>Sar</taxon>
        <taxon>Alveolata</taxon>
        <taxon>Apicomplexa</taxon>
        <taxon>Aconoidasida</taxon>
        <taxon>Haemosporida</taxon>
        <taxon>Plasmodiidae</taxon>
        <taxon>Plasmodium</taxon>
        <taxon>Plasmodium (Plasmodium)</taxon>
    </lineage>
</organism>
<feature type="domain" description="Vps72/YL1 C-terminal" evidence="3">
    <location>
        <begin position="611"/>
        <end position="640"/>
    </location>
</feature>
<dbReference type="Pfam" id="PF05764">
    <property type="entry name" value="YL1"/>
    <property type="match status" value="1"/>
</dbReference>
<dbReference type="Pfam" id="PF08265">
    <property type="entry name" value="YL1_C"/>
    <property type="match status" value="1"/>
</dbReference>
<dbReference type="EMBL" id="KI965460">
    <property type="protein sequence ID" value="EUD69280.1"/>
    <property type="molecule type" value="Genomic_DNA"/>
</dbReference>
<evidence type="ECO:0000313" key="5">
    <source>
        <dbReference type="Proteomes" id="UP000030640"/>
    </source>
</evidence>
<accession>W7AC70</accession>
<reference evidence="4 5" key="1">
    <citation type="submission" date="2013-02" db="EMBL/GenBank/DDBJ databases">
        <title>The Genome Sequence of Plasmodium inui San Antonio 1.</title>
        <authorList>
            <consortium name="The Broad Institute Genome Sequencing Platform"/>
            <consortium name="The Broad Institute Genome Sequencing Center for Infectious Disease"/>
            <person name="Neafsey D."/>
            <person name="Cheeseman I."/>
            <person name="Volkman S."/>
            <person name="Adams J."/>
            <person name="Walker B."/>
            <person name="Young S.K."/>
            <person name="Zeng Q."/>
            <person name="Gargeya S."/>
            <person name="Fitzgerald M."/>
            <person name="Haas B."/>
            <person name="Abouelleil A."/>
            <person name="Alvarado L."/>
            <person name="Arachchi H.M."/>
            <person name="Berlin A.M."/>
            <person name="Chapman S.B."/>
            <person name="Dewar J."/>
            <person name="Goldberg J."/>
            <person name="Griggs A."/>
            <person name="Gujja S."/>
            <person name="Hansen M."/>
            <person name="Howarth C."/>
            <person name="Imamovic A."/>
            <person name="Larimer J."/>
            <person name="McCowan C."/>
            <person name="Murphy C."/>
            <person name="Neiman D."/>
            <person name="Pearson M."/>
            <person name="Priest M."/>
            <person name="Roberts A."/>
            <person name="Saif S."/>
            <person name="Shea T."/>
            <person name="Sisk P."/>
            <person name="Sykes S."/>
            <person name="Wortman J."/>
            <person name="Nusbaum C."/>
            <person name="Birren B."/>
        </authorList>
    </citation>
    <scope>NUCLEOTIDE SEQUENCE [LARGE SCALE GENOMIC DNA]</scope>
    <source>
        <strain evidence="4 5">San Antonio 1</strain>
    </source>
</reference>
<dbReference type="RefSeq" id="XP_008813982.1">
    <property type="nucleotide sequence ID" value="XM_008815760.1"/>
</dbReference>
<evidence type="ECO:0000256" key="1">
    <source>
        <dbReference type="ARBA" id="ARBA00006832"/>
    </source>
</evidence>
<evidence type="ECO:0000313" key="4">
    <source>
        <dbReference type="EMBL" id="EUD69280.1"/>
    </source>
</evidence>
<dbReference type="InterPro" id="IPR013272">
    <property type="entry name" value="Vps72/YL1_C"/>
</dbReference>
<feature type="region of interest" description="Disordered" evidence="2">
    <location>
        <begin position="145"/>
        <end position="193"/>
    </location>
</feature>